<organism evidence="2 3">
    <name type="scientific">Acetivibrio straminisolvens JCM 21531</name>
    <dbReference type="NCBI Taxonomy" id="1294263"/>
    <lineage>
        <taxon>Bacteria</taxon>
        <taxon>Bacillati</taxon>
        <taxon>Bacillota</taxon>
        <taxon>Clostridia</taxon>
        <taxon>Eubacteriales</taxon>
        <taxon>Oscillospiraceae</taxon>
        <taxon>Acetivibrio</taxon>
    </lineage>
</organism>
<dbReference type="InterPro" id="IPR027785">
    <property type="entry name" value="UvrD-like_helicase_C"/>
</dbReference>
<dbReference type="Gene3D" id="3.40.50.300">
    <property type="entry name" value="P-loop containing nucleotide triphosphate hydrolases"/>
    <property type="match status" value="1"/>
</dbReference>
<reference evidence="2" key="1">
    <citation type="journal article" date="2014" name="Genome Announc.">
        <title>Draft Genome Sequence of Clostridium straminisolvens Strain JCM 21531T, Isolated from a Cellulose-Degrading Bacterial Community.</title>
        <authorList>
            <person name="Yuki M."/>
            <person name="Oshima K."/>
            <person name="Suda W."/>
            <person name="Sakamoto M."/>
            <person name="Kitamura K."/>
            <person name="Iida T."/>
            <person name="Hattori M."/>
            <person name="Ohkuma M."/>
        </authorList>
    </citation>
    <scope>NUCLEOTIDE SEQUENCE [LARGE SCALE GENOMIC DNA]</scope>
    <source>
        <strain evidence="2">JCM 21531</strain>
    </source>
</reference>
<proteinExistence type="predicted"/>
<protein>
    <submittedName>
        <fullName evidence="2">RecD-like DNA helicase YrrC</fullName>
    </submittedName>
</protein>
<accession>W4V9F9</accession>
<dbReference type="SUPFAM" id="SSF52540">
    <property type="entry name" value="P-loop containing nucleoside triphosphate hydrolases"/>
    <property type="match status" value="1"/>
</dbReference>
<dbReference type="InterPro" id="IPR027417">
    <property type="entry name" value="P-loop_NTPase"/>
</dbReference>
<dbReference type="Proteomes" id="UP000019109">
    <property type="component" value="Unassembled WGS sequence"/>
</dbReference>
<dbReference type="Pfam" id="PF13538">
    <property type="entry name" value="UvrD_C_2"/>
    <property type="match status" value="1"/>
</dbReference>
<gene>
    <name evidence="2" type="ORF">JCM21531_3616</name>
</gene>
<feature type="domain" description="UvrD-like helicase C-terminal" evidence="1">
    <location>
        <begin position="9"/>
        <end position="56"/>
    </location>
</feature>
<evidence type="ECO:0000313" key="3">
    <source>
        <dbReference type="Proteomes" id="UP000019109"/>
    </source>
</evidence>
<keyword evidence="2" id="KW-0378">Hydrolase</keyword>
<evidence type="ECO:0000259" key="1">
    <source>
        <dbReference type="Pfam" id="PF13538"/>
    </source>
</evidence>
<name>W4V9F9_9FIRM</name>
<dbReference type="GO" id="GO:0004386">
    <property type="term" value="F:helicase activity"/>
    <property type="evidence" value="ECO:0007669"/>
    <property type="project" value="UniProtKB-KW"/>
</dbReference>
<keyword evidence="2" id="KW-0347">Helicase</keyword>
<dbReference type="EMBL" id="BAVR01000053">
    <property type="protein sequence ID" value="GAE90035.1"/>
    <property type="molecule type" value="Genomic_DNA"/>
</dbReference>
<keyword evidence="3" id="KW-1185">Reference proteome</keyword>
<dbReference type="CDD" id="cd18809">
    <property type="entry name" value="SF1_C_RecD"/>
    <property type="match status" value="1"/>
</dbReference>
<keyword evidence="2" id="KW-0547">Nucleotide-binding</keyword>
<sequence length="56" mass="6552">MTELDEVTLAYAVTVHKSQGSEYGFVVAPFTMQHYMMLQRNLLYTCVTRAKKSWYL</sequence>
<evidence type="ECO:0000313" key="2">
    <source>
        <dbReference type="EMBL" id="GAE90035.1"/>
    </source>
</evidence>
<dbReference type="AlphaFoldDB" id="W4V9F9"/>
<dbReference type="STRING" id="1294263.JCM21531_3616"/>
<keyword evidence="2" id="KW-0067">ATP-binding</keyword>
<comment type="caution">
    <text evidence="2">The sequence shown here is derived from an EMBL/GenBank/DDBJ whole genome shotgun (WGS) entry which is preliminary data.</text>
</comment>